<evidence type="ECO:0000256" key="1">
    <source>
        <dbReference type="SAM" id="MobiDB-lite"/>
    </source>
</evidence>
<dbReference type="Proteomes" id="UP000177907">
    <property type="component" value="Unassembled WGS sequence"/>
</dbReference>
<evidence type="ECO:0000313" key="2">
    <source>
        <dbReference type="EMBL" id="OGH87584.1"/>
    </source>
</evidence>
<reference evidence="2 3" key="1">
    <citation type="journal article" date="2016" name="Nat. Commun.">
        <title>Thousands of microbial genomes shed light on interconnected biogeochemical processes in an aquifer system.</title>
        <authorList>
            <person name="Anantharaman K."/>
            <person name="Brown C.T."/>
            <person name="Hug L.A."/>
            <person name="Sharon I."/>
            <person name="Castelle C.J."/>
            <person name="Probst A.J."/>
            <person name="Thomas B.C."/>
            <person name="Singh A."/>
            <person name="Wilkins M.J."/>
            <person name="Karaoz U."/>
            <person name="Brodie E.L."/>
            <person name="Williams K.H."/>
            <person name="Hubbard S.S."/>
            <person name="Banfield J.F."/>
        </authorList>
    </citation>
    <scope>NUCLEOTIDE SEQUENCE [LARGE SCALE GENOMIC DNA]</scope>
</reference>
<feature type="compositionally biased region" description="Basic and acidic residues" evidence="1">
    <location>
        <begin position="190"/>
        <end position="203"/>
    </location>
</feature>
<dbReference type="EMBL" id="MFQZ01000010">
    <property type="protein sequence ID" value="OGH87584.1"/>
    <property type="molecule type" value="Genomic_DNA"/>
</dbReference>
<accession>A0A1F6NVC8</accession>
<proteinExistence type="predicted"/>
<feature type="region of interest" description="Disordered" evidence="1">
    <location>
        <begin position="190"/>
        <end position="223"/>
    </location>
</feature>
<organism evidence="2 3">
    <name type="scientific">Candidatus Magasanikbacteria bacterium RIFOXYC2_FULL_42_28</name>
    <dbReference type="NCBI Taxonomy" id="1798704"/>
    <lineage>
        <taxon>Bacteria</taxon>
        <taxon>Candidatus Magasanikiibacteriota</taxon>
    </lineage>
</organism>
<name>A0A1F6NVC8_9BACT</name>
<comment type="caution">
    <text evidence="2">The sequence shown here is derived from an EMBL/GenBank/DDBJ whole genome shotgun (WGS) entry which is preliminary data.</text>
</comment>
<dbReference type="AlphaFoldDB" id="A0A1F6NVC8"/>
<evidence type="ECO:0000313" key="3">
    <source>
        <dbReference type="Proteomes" id="UP000177907"/>
    </source>
</evidence>
<sequence length="223" mass="25570">MSKSINFNTGALVNADLNLEQFEESLQRILIESLVKVGILKLGEEDHYYDISQIYFYRESVELNKRMNVKAEKNIRGSEESDAYETPTSLDPAKIPGYFLYIEEHGSEVVDPNDEVILVVITKFNEIVDRINKNITETGRQDSLEMQNDLQAYYDLIAGLRKHGEINMSKIKSEIDSVINLALEQSLENARSEMSERKHSSEDVREDETSWGFDLPSGKKRLN</sequence>
<gene>
    <name evidence="2" type="ORF">A3J93_03610</name>
</gene>
<dbReference type="STRING" id="1798704.A3J93_03610"/>
<protein>
    <submittedName>
        <fullName evidence="2">Uncharacterized protein</fullName>
    </submittedName>
</protein>